<dbReference type="PANTHER" id="PTHR45737">
    <property type="entry name" value="VON WILLEBRAND FACTOR A DOMAIN-CONTAINING PROTEIN 5A"/>
    <property type="match status" value="1"/>
</dbReference>
<protein>
    <recommendedName>
        <fullName evidence="2">VIT domain-containing protein</fullName>
    </recommendedName>
</protein>
<dbReference type="PROSITE" id="PS51468">
    <property type="entry name" value="VIT"/>
    <property type="match status" value="1"/>
</dbReference>
<evidence type="ECO:0000256" key="1">
    <source>
        <dbReference type="SAM" id="MobiDB-lite"/>
    </source>
</evidence>
<name>A0A017T028_9BACT</name>
<dbReference type="STRING" id="1192034.CAP_6786"/>
<dbReference type="SUPFAM" id="SSF53300">
    <property type="entry name" value="vWA-like"/>
    <property type="match status" value="1"/>
</dbReference>
<dbReference type="OrthoDB" id="5477230at2"/>
<dbReference type="Gene3D" id="1.25.40.10">
    <property type="entry name" value="Tetratricopeptide repeat domain"/>
    <property type="match status" value="1"/>
</dbReference>
<reference evidence="3 4" key="1">
    <citation type="submission" date="2013-05" db="EMBL/GenBank/DDBJ databases">
        <title>Genome assembly of Chondromyces apiculatus DSM 436.</title>
        <authorList>
            <person name="Sharma G."/>
            <person name="Khatri I."/>
            <person name="Kaur C."/>
            <person name="Mayilraj S."/>
            <person name="Subramanian S."/>
        </authorList>
    </citation>
    <scope>NUCLEOTIDE SEQUENCE [LARGE SCALE GENOMIC DNA]</scope>
    <source>
        <strain evidence="3 4">DSM 436</strain>
    </source>
</reference>
<sequence>MVRTRGVGRYGLGMGILALLAATGAEGCSEGGRPGLATPALDRLGKGAGDFATDQRVSWVWAGRGQDEAGALSAPRGFGSMTARVPGTEAVVSGVRLASHRVNTVVRDGFARTTIEEEFQNDTERVLEGRYVFPLPPDASISRLALYVGDELVEGEIVERPRAARIFKGIVDDTVRPRDPALLEWVSASEFSLKIFPIPAKGRRKVVLAYDQALTVDPRGDGGEVRYVYPLSLGSDRGTAIDDFSITVKVSEGGGLSEVTSAGYAASLRADGESSVVSYAARGFTPTSDFVVRYRKAADAGAQVAAYTPVTGERRVRSKAREDAADATGAARAAAAAAAKTAKTEAAAVDEAGYFALRLRAELPEGVSAPERQRDRAIVIDVSHSQSKETIEEEARLATAIVRSLSPGERFVVLACDSDCASWPEDGLAVAGSAEAGAAEGWLRARTPGGSSDLGGAIAAAARRLPASGAGQVVVLGDGAPSAGELSVQSIAARLGPVLRKQAVELRLLGIGRSVDEVILGGLSQALGGTYERVATGAPLAERGPEVVASLRSPVIRDPQLALPEGMSEVYPRQLPNLRVGQEVVLTGRLAKRDVRAAATGVVPAAHAPHVPHATQGGAQVVLSGTLAGAPYTLEKPVRWAQGGAAQNPLVPRLWARAKITDLERYTDAASGREAMRLAKEHHVMTRGAAMLVLENERMFAEFGIARNGRKEADLEEDPFAAGAPGKAGKALGHGGVGASAEVGAAGAPGGPAQSAGPQSVAPRSKGATGGAASADGFEARGNLWGTLPDTAVGGLGLSGVGEGGGGRGVESKPAAEGEVSTLGHGAGFGSGSGRLGGAHKSPSPRLRMGATTVSGRLPPEVVQRIVRQNFGRFRLCYEQGLRRNPELTGRVTTRFTIKTDGSVGALANGGSDIPDTMVTACVVNAFRGLSFPSPEAGVVVVTYPIMFSPPSSRPILPQGSLSGLNTPDPATPSSWWSPRSHGHHWSSLLPTAAHREPRAGDGGDATSLAALEAAVRREGASREKHASLVRKLLVAGRTEDALAAATRFAQMDPDLDVAQELLAYAGAASGEEAVALTAVDALSEVGARNERWHERAARAFEASGQERRACAHWRTLAELRPQHDASRYESLRCQARLERDLPGSLAEARAVVDPGPKVKALLAQLEAGTVPAFEAAAYGAGQLTVKVNCSGERSACPWVAVVTPVGGVVSAWTPGMSRASGDEVALSGVWDGTFRVLASGGRAGSEAQVEVSALGARRSFTVKRTEAHTVAMTTVSGMNGTGW</sequence>
<dbReference type="InterPro" id="IPR036465">
    <property type="entry name" value="vWFA_dom_sf"/>
</dbReference>
<dbReference type="InterPro" id="IPR049806">
    <property type="entry name" value="MasK-like_C"/>
</dbReference>
<feature type="domain" description="VIT" evidence="2">
    <location>
        <begin position="81"/>
        <end position="212"/>
    </location>
</feature>
<organism evidence="3 4">
    <name type="scientific">Chondromyces apiculatus DSM 436</name>
    <dbReference type="NCBI Taxonomy" id="1192034"/>
    <lineage>
        <taxon>Bacteria</taxon>
        <taxon>Pseudomonadati</taxon>
        <taxon>Myxococcota</taxon>
        <taxon>Polyangia</taxon>
        <taxon>Polyangiales</taxon>
        <taxon>Polyangiaceae</taxon>
        <taxon>Chondromyces</taxon>
    </lineage>
</organism>
<dbReference type="NCBIfam" id="NF033768">
    <property type="entry name" value="myxo_SS_tail"/>
    <property type="match status" value="1"/>
</dbReference>
<proteinExistence type="predicted"/>
<evidence type="ECO:0000313" key="3">
    <source>
        <dbReference type="EMBL" id="EYF02579.1"/>
    </source>
</evidence>
<dbReference type="Gene3D" id="3.40.50.410">
    <property type="entry name" value="von Willebrand factor, type A domain"/>
    <property type="match status" value="1"/>
</dbReference>
<dbReference type="SUPFAM" id="SSF48452">
    <property type="entry name" value="TPR-like"/>
    <property type="match status" value="1"/>
</dbReference>
<dbReference type="Pfam" id="PF13768">
    <property type="entry name" value="VWA_3"/>
    <property type="match status" value="1"/>
</dbReference>
<evidence type="ECO:0000313" key="4">
    <source>
        <dbReference type="Proteomes" id="UP000019678"/>
    </source>
</evidence>
<dbReference type="RefSeq" id="WP_052376367.1">
    <property type="nucleotide sequence ID" value="NZ_ASRX01000059.1"/>
</dbReference>
<dbReference type="PANTHER" id="PTHR45737:SF6">
    <property type="entry name" value="VON WILLEBRAND FACTOR A DOMAIN-CONTAINING PROTEIN 5A"/>
    <property type="match status" value="1"/>
</dbReference>
<evidence type="ECO:0000259" key="2">
    <source>
        <dbReference type="PROSITE" id="PS51468"/>
    </source>
</evidence>
<feature type="compositionally biased region" description="Low complexity" evidence="1">
    <location>
        <begin position="743"/>
        <end position="760"/>
    </location>
</feature>
<dbReference type="EMBL" id="ASRX01000059">
    <property type="protein sequence ID" value="EYF02579.1"/>
    <property type="molecule type" value="Genomic_DNA"/>
</dbReference>
<dbReference type="Proteomes" id="UP000019678">
    <property type="component" value="Unassembled WGS sequence"/>
</dbReference>
<feature type="region of interest" description="Disordered" evidence="1">
    <location>
        <begin position="958"/>
        <end position="980"/>
    </location>
</feature>
<feature type="region of interest" description="Disordered" evidence="1">
    <location>
        <begin position="743"/>
        <end position="774"/>
    </location>
</feature>
<keyword evidence="4" id="KW-1185">Reference proteome</keyword>
<feature type="region of interest" description="Disordered" evidence="1">
    <location>
        <begin position="799"/>
        <end position="846"/>
    </location>
</feature>
<dbReference type="InterPro" id="IPR011990">
    <property type="entry name" value="TPR-like_helical_dom_sf"/>
</dbReference>
<dbReference type="eggNOG" id="COG2304">
    <property type="taxonomic scope" value="Bacteria"/>
</dbReference>
<accession>A0A017T028</accession>
<feature type="compositionally biased region" description="Gly residues" evidence="1">
    <location>
        <begin position="799"/>
        <end position="809"/>
    </location>
</feature>
<dbReference type="Pfam" id="PF08487">
    <property type="entry name" value="VIT"/>
    <property type="match status" value="1"/>
</dbReference>
<dbReference type="InterPro" id="IPR013694">
    <property type="entry name" value="VIT"/>
</dbReference>
<comment type="caution">
    <text evidence="3">The sequence shown here is derived from an EMBL/GenBank/DDBJ whole genome shotgun (WGS) entry which is preliminary data.</text>
</comment>
<dbReference type="eggNOG" id="COG1716">
    <property type="taxonomic scope" value="Bacteria"/>
</dbReference>
<feature type="compositionally biased region" description="Gly residues" evidence="1">
    <location>
        <begin position="825"/>
        <end position="837"/>
    </location>
</feature>
<dbReference type="InterPro" id="IPR002035">
    <property type="entry name" value="VWF_A"/>
</dbReference>
<gene>
    <name evidence="3" type="ORF">CAP_6786</name>
</gene>